<feature type="domain" description="Serine aminopeptidase S33" evidence="1">
    <location>
        <begin position="27"/>
        <end position="138"/>
    </location>
</feature>
<reference evidence="2" key="2">
    <citation type="submission" date="2021-05" db="EMBL/GenBank/DDBJ databases">
        <title>Protein family content uncovers lineage relationships and bacterial pathway maintenance mechanisms in DPANN archaea.</title>
        <authorList>
            <person name="Castelle C.J."/>
            <person name="Meheust R."/>
            <person name="Jaffe A.L."/>
            <person name="Seitz K."/>
            <person name="Gong X."/>
            <person name="Baker B.J."/>
            <person name="Banfield J.F."/>
        </authorList>
    </citation>
    <scope>NUCLEOTIDE SEQUENCE</scope>
    <source>
        <strain evidence="2">RIFCSPLOWO2_01_FULL_58_19</strain>
    </source>
</reference>
<comment type="caution">
    <text evidence="2">The sequence shown here is derived from an EMBL/GenBank/DDBJ whole genome shotgun (WGS) entry which is preliminary data.</text>
</comment>
<evidence type="ECO:0000259" key="1">
    <source>
        <dbReference type="Pfam" id="PF12146"/>
    </source>
</evidence>
<organism evidence="2 3">
    <name type="scientific">Candidatus Iainarchaeum sp</name>
    <dbReference type="NCBI Taxonomy" id="3101447"/>
    <lineage>
        <taxon>Archaea</taxon>
        <taxon>Candidatus Iainarchaeota</taxon>
        <taxon>Candidatus Iainarchaeia</taxon>
        <taxon>Candidatus Iainarchaeales</taxon>
        <taxon>Candidatus Iainarchaeaceae</taxon>
        <taxon>Candidatus Iainarchaeum</taxon>
    </lineage>
</organism>
<sequence length="251" mass="27507">MEKEIFFANDRDEILHGILFAPEKFLAGVAVCHGFAGRCDTLNKRGWARALAAKGFAVLLFDCAGHGKSEGEYRSNTISREAGDAHCALERLRELGCGKLGLVGHSMGGIVALIEGNRNADVKAVALVAAPFHLPKYPDALFGEAGRKWKEHGVLEFVDDGRKLQLDYGYKRDQQKYDAAKLAHGLKKPLLVLHGSVDNIVPIEEATQFYAHAAEPKELRVIEGGDHGPYGAKQRAKAEQALTEFFEKRLA</sequence>
<dbReference type="InterPro" id="IPR022742">
    <property type="entry name" value="Hydrolase_4"/>
</dbReference>
<evidence type="ECO:0000313" key="2">
    <source>
        <dbReference type="EMBL" id="MBS3063550.1"/>
    </source>
</evidence>
<dbReference type="PANTHER" id="PTHR22946">
    <property type="entry name" value="DIENELACTONE HYDROLASE DOMAIN-CONTAINING PROTEIN-RELATED"/>
    <property type="match status" value="1"/>
</dbReference>
<dbReference type="InterPro" id="IPR029058">
    <property type="entry name" value="AB_hydrolase_fold"/>
</dbReference>
<feature type="domain" description="Serine aminopeptidase S33" evidence="1">
    <location>
        <begin position="178"/>
        <end position="228"/>
    </location>
</feature>
<evidence type="ECO:0000313" key="3">
    <source>
        <dbReference type="Proteomes" id="UP000678237"/>
    </source>
</evidence>
<dbReference type="Gene3D" id="3.40.50.1820">
    <property type="entry name" value="alpha/beta hydrolase"/>
    <property type="match status" value="1"/>
</dbReference>
<accession>A0A8T4LG81</accession>
<protein>
    <submittedName>
        <fullName evidence="2">Alpha/beta fold hydrolase</fullName>
    </submittedName>
</protein>
<dbReference type="Proteomes" id="UP000678237">
    <property type="component" value="Unassembled WGS sequence"/>
</dbReference>
<dbReference type="SUPFAM" id="SSF53474">
    <property type="entry name" value="alpha/beta-Hydrolases"/>
    <property type="match status" value="1"/>
</dbReference>
<name>A0A8T4LG81_9ARCH</name>
<dbReference type="AlphaFoldDB" id="A0A8T4LG81"/>
<proteinExistence type="predicted"/>
<gene>
    <name evidence="2" type="ORF">J4203_06845</name>
</gene>
<dbReference type="EMBL" id="JAGVWE010000005">
    <property type="protein sequence ID" value="MBS3063550.1"/>
    <property type="molecule type" value="Genomic_DNA"/>
</dbReference>
<dbReference type="GO" id="GO:0016787">
    <property type="term" value="F:hydrolase activity"/>
    <property type="evidence" value="ECO:0007669"/>
    <property type="project" value="UniProtKB-KW"/>
</dbReference>
<reference evidence="2" key="1">
    <citation type="submission" date="2021-03" db="EMBL/GenBank/DDBJ databases">
        <authorList>
            <person name="Jaffe A."/>
        </authorList>
    </citation>
    <scope>NUCLEOTIDE SEQUENCE</scope>
    <source>
        <strain evidence="2">RIFCSPLOWO2_01_FULL_58_19</strain>
    </source>
</reference>
<dbReference type="InterPro" id="IPR050261">
    <property type="entry name" value="FrsA_esterase"/>
</dbReference>
<keyword evidence="2" id="KW-0378">Hydrolase</keyword>
<dbReference type="Pfam" id="PF12146">
    <property type="entry name" value="Hydrolase_4"/>
    <property type="match status" value="2"/>
</dbReference>